<dbReference type="InterPro" id="IPR000515">
    <property type="entry name" value="MetI-like"/>
</dbReference>
<keyword evidence="3 12" id="KW-0813">Transport</keyword>
<dbReference type="PANTHER" id="PTHR30614">
    <property type="entry name" value="MEMBRANE COMPONENT OF AMINO ACID ABC TRANSPORTER"/>
    <property type="match status" value="1"/>
</dbReference>
<dbReference type="RefSeq" id="WP_065738576.1">
    <property type="nucleotide sequence ID" value="NZ_CAMLAF010000002.1"/>
</dbReference>
<dbReference type="Proteomes" id="UP000194800">
    <property type="component" value="Unassembled WGS sequence"/>
</dbReference>
<evidence type="ECO:0000256" key="1">
    <source>
        <dbReference type="ARBA" id="ARBA00004429"/>
    </source>
</evidence>
<dbReference type="InterPro" id="IPR035906">
    <property type="entry name" value="MetI-like_sf"/>
</dbReference>
<sequence>MPNIIDFGLIFTQIPTLLAYLPVTLFITIFSMLLGVILGLIIAVIKMNKIPVLTQIAAVFVSFIRGTPLLVQLYLSFYGIPILLRYINYFYDTNFNMNGLPPMLFVLIAFSFNEAAYNSETIRAALQSVNKGQIEAAQSLGMTYGQLLRRIVIPEAFIVALPNLGNTLIGLLKGTSLAFVCSVTEMTGRGKTLAGHSYRYFEVYISLALIYWALTILIELLVKYLEKRLTISDDKNTPSYRKGKWL</sequence>
<evidence type="ECO:0000259" key="13">
    <source>
        <dbReference type="PROSITE" id="PS50928"/>
    </source>
</evidence>
<evidence type="ECO:0000256" key="6">
    <source>
        <dbReference type="ARBA" id="ARBA00022970"/>
    </source>
</evidence>
<evidence type="ECO:0000256" key="9">
    <source>
        <dbReference type="ARBA" id="ARBA00060298"/>
    </source>
</evidence>
<evidence type="ECO:0000256" key="3">
    <source>
        <dbReference type="ARBA" id="ARBA00022448"/>
    </source>
</evidence>
<dbReference type="PROSITE" id="PS50928">
    <property type="entry name" value="ABC_TM1"/>
    <property type="match status" value="1"/>
</dbReference>
<feature type="domain" description="ABC transmembrane type-1" evidence="13">
    <location>
        <begin position="21"/>
        <end position="222"/>
    </location>
</feature>
<evidence type="ECO:0000313" key="15">
    <source>
        <dbReference type="EMBL" id="OTQ10308.1"/>
    </source>
</evidence>
<feature type="transmembrane region" description="Helical" evidence="12">
    <location>
        <begin position="156"/>
        <end position="180"/>
    </location>
</feature>
<organism evidence="15 16">
    <name type="scientific">Gilliamella apicola</name>
    <dbReference type="NCBI Taxonomy" id="1196095"/>
    <lineage>
        <taxon>Bacteria</taxon>
        <taxon>Pseudomonadati</taxon>
        <taxon>Pseudomonadota</taxon>
        <taxon>Gammaproteobacteria</taxon>
        <taxon>Orbales</taxon>
        <taxon>Orbaceae</taxon>
        <taxon>Gilliamella</taxon>
    </lineage>
</organism>
<keyword evidence="6" id="KW-0029">Amino-acid transport</keyword>
<feature type="transmembrane region" description="Helical" evidence="12">
    <location>
        <begin position="200"/>
        <end position="222"/>
    </location>
</feature>
<dbReference type="EMBL" id="NARP01000027">
    <property type="protein sequence ID" value="OTP98661.1"/>
    <property type="molecule type" value="Genomic_DNA"/>
</dbReference>
<dbReference type="CDD" id="cd06261">
    <property type="entry name" value="TM_PBP2"/>
    <property type="match status" value="1"/>
</dbReference>
<gene>
    <name evidence="15" type="ORF">B6C91_06110</name>
    <name evidence="14" type="ORF">B6D08_10395</name>
</gene>
<dbReference type="Proteomes" id="UP000194977">
    <property type="component" value="Unassembled WGS sequence"/>
</dbReference>
<dbReference type="GO" id="GO:0043190">
    <property type="term" value="C:ATP-binding cassette (ABC) transporter complex"/>
    <property type="evidence" value="ECO:0007669"/>
    <property type="project" value="InterPro"/>
</dbReference>
<comment type="subunit">
    <text evidence="10">The complex is composed of two ATP-binding proteins (GltL), two transmembrane proteins (GltJ and GltK) and a solute-binding protein (GltI).</text>
</comment>
<dbReference type="OrthoDB" id="9787841at2"/>
<dbReference type="AlphaFoldDB" id="A0A1B9JL89"/>
<feature type="transmembrane region" description="Helical" evidence="12">
    <location>
        <begin position="20"/>
        <end position="45"/>
    </location>
</feature>
<evidence type="ECO:0000256" key="11">
    <source>
        <dbReference type="ARBA" id="ARBA00073645"/>
    </source>
</evidence>
<keyword evidence="4" id="KW-1003">Cell membrane</keyword>
<keyword evidence="8 12" id="KW-0472">Membrane</keyword>
<dbReference type="Pfam" id="PF00528">
    <property type="entry name" value="BPD_transp_1"/>
    <property type="match status" value="1"/>
</dbReference>
<keyword evidence="16" id="KW-1185">Reference proteome</keyword>
<dbReference type="SUPFAM" id="SSF161098">
    <property type="entry name" value="MetI-like"/>
    <property type="match status" value="1"/>
</dbReference>
<evidence type="ECO:0000256" key="2">
    <source>
        <dbReference type="ARBA" id="ARBA00010072"/>
    </source>
</evidence>
<name>A0A1B9JL89_9GAMM</name>
<comment type="subcellular location">
    <subcellularLocation>
        <location evidence="1">Cell inner membrane</location>
        <topology evidence="1">Multi-pass membrane protein</topology>
    </subcellularLocation>
    <subcellularLocation>
        <location evidence="12">Cell membrane</location>
        <topology evidence="12">Multi-pass membrane protein</topology>
    </subcellularLocation>
</comment>
<dbReference type="GO" id="GO:0022857">
    <property type="term" value="F:transmembrane transporter activity"/>
    <property type="evidence" value="ECO:0007669"/>
    <property type="project" value="InterPro"/>
</dbReference>
<evidence type="ECO:0000256" key="8">
    <source>
        <dbReference type="ARBA" id="ARBA00023136"/>
    </source>
</evidence>
<evidence type="ECO:0000256" key="4">
    <source>
        <dbReference type="ARBA" id="ARBA00022475"/>
    </source>
</evidence>
<dbReference type="GO" id="GO:0006865">
    <property type="term" value="P:amino acid transport"/>
    <property type="evidence" value="ECO:0007669"/>
    <property type="project" value="UniProtKB-KW"/>
</dbReference>
<dbReference type="InterPro" id="IPR043429">
    <property type="entry name" value="ArtM/GltK/GlnP/TcyL/YhdX-like"/>
</dbReference>
<comment type="similarity">
    <text evidence="2">Belongs to the binding-protein-dependent transport system permease family. HisMQ subfamily.</text>
</comment>
<comment type="caution">
    <text evidence="15">The sequence shown here is derived from an EMBL/GenBank/DDBJ whole genome shotgun (WGS) entry which is preliminary data.</text>
</comment>
<evidence type="ECO:0000256" key="10">
    <source>
        <dbReference type="ARBA" id="ARBA00062718"/>
    </source>
</evidence>
<reference evidence="16 17" key="1">
    <citation type="submission" date="2017-03" db="EMBL/GenBank/DDBJ databases">
        <title>Comparative genomics of honeybee gut symbionts reveal geographically distinct and subgroup specific antibiotic resistance.</title>
        <authorList>
            <person name="Ludvigsen J."/>
            <person name="Porcellato D."/>
            <person name="Labee-Lund T.M."/>
            <person name="Amdam G.V."/>
            <person name="Rudi K."/>
        </authorList>
    </citation>
    <scope>NUCLEOTIDE SEQUENCE [LARGE SCALE GENOMIC DNA]</scope>
    <source>
        <strain evidence="14 17">A-7-12</strain>
        <strain evidence="15 16">A-9-12</strain>
    </source>
</reference>
<evidence type="ECO:0000256" key="5">
    <source>
        <dbReference type="ARBA" id="ARBA00022692"/>
    </source>
</evidence>
<keyword evidence="7 12" id="KW-1133">Transmembrane helix</keyword>
<keyword evidence="5 12" id="KW-0812">Transmembrane</keyword>
<dbReference type="PANTHER" id="PTHR30614:SF0">
    <property type="entry name" value="L-CYSTINE TRANSPORT SYSTEM PERMEASE PROTEIN TCYL"/>
    <property type="match status" value="1"/>
</dbReference>
<dbReference type="Gene3D" id="1.10.3720.10">
    <property type="entry name" value="MetI-like"/>
    <property type="match status" value="1"/>
</dbReference>
<evidence type="ECO:0000313" key="14">
    <source>
        <dbReference type="EMBL" id="OTP98661.1"/>
    </source>
</evidence>
<dbReference type="FunFam" id="1.10.3720.10:FF:000006">
    <property type="entry name" value="Glutamate/aspartate ABC transporter, permease protein GltK"/>
    <property type="match status" value="1"/>
</dbReference>
<feature type="transmembrane region" description="Helical" evidence="12">
    <location>
        <begin position="57"/>
        <end position="80"/>
    </location>
</feature>
<proteinExistence type="inferred from homology"/>
<evidence type="ECO:0000313" key="17">
    <source>
        <dbReference type="Proteomes" id="UP000194977"/>
    </source>
</evidence>
<accession>A0A1B9JL89</accession>
<evidence type="ECO:0000313" key="16">
    <source>
        <dbReference type="Proteomes" id="UP000194800"/>
    </source>
</evidence>
<dbReference type="InterPro" id="IPR010065">
    <property type="entry name" value="AA_ABC_transptr_permease_3TM"/>
</dbReference>
<protein>
    <recommendedName>
        <fullName evidence="11">Glutamate/aspartate import permease protein GltK</fullName>
    </recommendedName>
</protein>
<comment type="function">
    <text evidence="9">Part of the ABC transporter complex GltIJKL involved in glutamate and aspartate uptake. Probably responsible for the translocation of the substrate across the membrane.</text>
</comment>
<evidence type="ECO:0000256" key="12">
    <source>
        <dbReference type="RuleBase" id="RU363032"/>
    </source>
</evidence>
<dbReference type="NCBIfam" id="TIGR01726">
    <property type="entry name" value="HEQRo_perm_3TM"/>
    <property type="match status" value="1"/>
</dbReference>
<evidence type="ECO:0000256" key="7">
    <source>
        <dbReference type="ARBA" id="ARBA00022989"/>
    </source>
</evidence>
<feature type="transmembrane region" description="Helical" evidence="12">
    <location>
        <begin position="100"/>
        <end position="117"/>
    </location>
</feature>
<dbReference type="EMBL" id="NART01000020">
    <property type="protein sequence ID" value="OTQ10308.1"/>
    <property type="molecule type" value="Genomic_DNA"/>
</dbReference>